<evidence type="ECO:0000256" key="2">
    <source>
        <dbReference type="SAM" id="SignalP"/>
    </source>
</evidence>
<feature type="transmembrane region" description="Helical" evidence="1">
    <location>
        <begin position="842"/>
        <end position="860"/>
    </location>
</feature>
<feature type="transmembrane region" description="Helical" evidence="1">
    <location>
        <begin position="1051"/>
        <end position="1073"/>
    </location>
</feature>
<name>A0A1X7UYP5_AMPQE</name>
<keyword evidence="2" id="KW-0732">Signal</keyword>
<dbReference type="OrthoDB" id="6143346at2759"/>
<feature type="transmembrane region" description="Helical" evidence="1">
    <location>
        <begin position="1019"/>
        <end position="1039"/>
    </location>
</feature>
<evidence type="ECO:0000256" key="1">
    <source>
        <dbReference type="SAM" id="Phobius"/>
    </source>
</evidence>
<keyword evidence="1" id="KW-1133">Transmembrane helix</keyword>
<feature type="transmembrane region" description="Helical" evidence="1">
    <location>
        <begin position="813"/>
        <end position="830"/>
    </location>
</feature>
<dbReference type="InterPro" id="IPR006626">
    <property type="entry name" value="PbH1"/>
</dbReference>
<proteinExistence type="predicted"/>
<keyword evidence="1" id="KW-0812">Transmembrane</keyword>
<evidence type="ECO:0000313" key="3">
    <source>
        <dbReference type="EnsemblMetazoa" id="Aqu2.1.33090_001"/>
    </source>
</evidence>
<feature type="chain" id="PRO_5010859308" description="Right handed beta helix domain-containing protein" evidence="2">
    <location>
        <begin position="21"/>
        <end position="1133"/>
    </location>
</feature>
<feature type="transmembrane region" description="Helical" evidence="1">
    <location>
        <begin position="964"/>
        <end position="983"/>
    </location>
</feature>
<evidence type="ECO:0008006" key="4">
    <source>
        <dbReference type="Google" id="ProtNLM"/>
    </source>
</evidence>
<keyword evidence="1" id="KW-0472">Membrane</keyword>
<feature type="transmembrane region" description="Helical" evidence="1">
    <location>
        <begin position="903"/>
        <end position="926"/>
    </location>
</feature>
<feature type="signal peptide" evidence="2">
    <location>
        <begin position="1"/>
        <end position="20"/>
    </location>
</feature>
<dbReference type="SMART" id="SM00710">
    <property type="entry name" value="PbH1"/>
    <property type="match status" value="5"/>
</dbReference>
<accession>A0A1X7UYP5</accession>
<sequence length="1133" mass="127943">MCLLLLAVFLLSISSSDVSSHQEYIKVLYVSDNCSSVAHTPCDALSVYAQNISQFNNAIFYFIGTSNINSSITIDSVDNIALHGMLEVDNVPIVKCRNHKSEFSIKHSSHVSLSNVSFHNCYTRLYYSQNITITGSSFKASPDDYGVHVIFSNAFDVNLFSSSFTNIIVQFLYNPPKETCHHKLHHYSLMLVNVSLFGRMIEINLKYSTSYNLSIIIDHVNISKRIDYSRNGSIYFILHASLFNAVVTHSSFYDSTSAIGLRIETMRYTNVTCDIDGVRLVSTLLIEDSQSFGNEWGVVIKGGYTRFNSALNIVIKLSAIFDNLNGGLHIDGSFLASTISIIDTKLAGNMINNILNCHSIFLSNVTIANSLSTGLILIGSIVTVYNSLVFRNNTGVTGGGLQMNATSYLVFSPEASIKFIDNYASYRGGGIYYDTLIATCPFQSLQFNSESPVSFTFWNNTAKVAGDDMYGIITSRSDCNVLLNITNPIIKTSGIPDKLCYCNFKNDVQYHNCFYNIPEQNIFPGQSLKFNVALFGLEYNAEQSSVTDGTVYVFIDGVLVNHTYITSNCSLIKYSPKQPNYTRYQIRLSSDKKYEYYRFVQSYFTIHECPIGFNVSNSQGICTCSQSVSRENVTCDINTLNITHNGLLWIGTYHTSTPFNANATNPNACIINEDCLLYCSPNPVTFKLNDTDAQCVDNRGRLMCGSCRGEYSLLLGSNKCGQCHDDYMMIAWVSLFAVMGVMLVLLLIALNLTVSVGTLNGLLFYANIVKLYEPVFIRERTIPVLSQVISWINLDFGFEICFYKGMDSYVKQLLQFAFPFYLWIIIIVIIQVCRRYGKISRLMGSHAVPVLSTLFLLSYTKLVRTIVIVLHKREVTVQCTSKSIVLNLWYEDPNVEYAKGKHAGLFGIALFVSIIFILPYTLFLLFSPLLEKYLSNYRIFRKLWSRFKPIIDAYSGPMKDEYRFWPGLLLVARLPILLSVTLVDSFIRSHFFLLSMLQTVLVIVLSLGHCFSGVYKKRINNIIEVWFLFNLCIMIGLSVAFKNHSESVNKIWYSICLSIFTASFVSIIVYHFYLQLSHMKWYSALLRKATRTIDDQELLLDSMHKTVDEQMKEIIPSSSDVMRDSCESVVDLY</sequence>
<dbReference type="AlphaFoldDB" id="A0A1X7UYP5"/>
<protein>
    <recommendedName>
        <fullName evidence="4">Right handed beta helix domain-containing protein</fullName>
    </recommendedName>
</protein>
<reference evidence="3" key="1">
    <citation type="submission" date="2017-05" db="UniProtKB">
        <authorList>
            <consortium name="EnsemblMetazoa"/>
        </authorList>
    </citation>
    <scope>IDENTIFICATION</scope>
</reference>
<dbReference type="EnsemblMetazoa" id="Aqu2.1.33090_001">
    <property type="protein sequence ID" value="Aqu2.1.33090_001"/>
    <property type="gene ID" value="Aqu2.1.33090"/>
</dbReference>
<dbReference type="InParanoid" id="A0A1X7UYP5"/>
<feature type="transmembrane region" description="Helical" evidence="1">
    <location>
        <begin position="727"/>
        <end position="750"/>
    </location>
</feature>
<feature type="transmembrane region" description="Helical" evidence="1">
    <location>
        <begin position="360"/>
        <end position="385"/>
    </location>
</feature>
<organism evidence="3">
    <name type="scientific">Amphimedon queenslandica</name>
    <name type="common">Sponge</name>
    <dbReference type="NCBI Taxonomy" id="400682"/>
    <lineage>
        <taxon>Eukaryota</taxon>
        <taxon>Metazoa</taxon>
        <taxon>Porifera</taxon>
        <taxon>Demospongiae</taxon>
        <taxon>Heteroscleromorpha</taxon>
        <taxon>Haplosclerida</taxon>
        <taxon>Niphatidae</taxon>
        <taxon>Amphimedon</taxon>
    </lineage>
</organism>
<feature type="transmembrane region" description="Helical" evidence="1">
    <location>
        <begin position="989"/>
        <end position="1007"/>
    </location>
</feature>